<name>A0A8S2DZS9_9BILA</name>
<comment type="caution">
    <text evidence="1">The sequence shown here is derived from an EMBL/GenBank/DDBJ whole genome shotgun (WGS) entry which is preliminary data.</text>
</comment>
<dbReference type="Proteomes" id="UP000682733">
    <property type="component" value="Unassembled WGS sequence"/>
</dbReference>
<accession>A0A8S2DZS9</accession>
<dbReference type="AlphaFoldDB" id="A0A8S2DZS9"/>
<dbReference type="EMBL" id="CAJNOK010009058">
    <property type="protein sequence ID" value="CAF1079928.1"/>
    <property type="molecule type" value="Genomic_DNA"/>
</dbReference>
<dbReference type="EMBL" id="CAJOBA010009075">
    <property type="protein sequence ID" value="CAF3843157.1"/>
    <property type="molecule type" value="Genomic_DNA"/>
</dbReference>
<evidence type="ECO:0000313" key="2">
    <source>
        <dbReference type="EMBL" id="CAF3843157.1"/>
    </source>
</evidence>
<gene>
    <name evidence="1" type="ORF">OVA965_LOCUS18311</name>
    <name evidence="2" type="ORF">TMI583_LOCUS18325</name>
</gene>
<organism evidence="1 3">
    <name type="scientific">Didymodactylos carnosus</name>
    <dbReference type="NCBI Taxonomy" id="1234261"/>
    <lineage>
        <taxon>Eukaryota</taxon>
        <taxon>Metazoa</taxon>
        <taxon>Spiralia</taxon>
        <taxon>Gnathifera</taxon>
        <taxon>Rotifera</taxon>
        <taxon>Eurotatoria</taxon>
        <taxon>Bdelloidea</taxon>
        <taxon>Philodinida</taxon>
        <taxon>Philodinidae</taxon>
        <taxon>Didymodactylos</taxon>
    </lineage>
</organism>
<sequence>MFYKLIPVMHQITLYVFIAVLLIGLHAKTLVEDESTDKVQNVDHP</sequence>
<feature type="non-terminal residue" evidence="1">
    <location>
        <position position="1"/>
    </location>
</feature>
<proteinExistence type="predicted"/>
<dbReference type="Proteomes" id="UP000677228">
    <property type="component" value="Unassembled WGS sequence"/>
</dbReference>
<evidence type="ECO:0000313" key="1">
    <source>
        <dbReference type="EMBL" id="CAF1079928.1"/>
    </source>
</evidence>
<protein>
    <submittedName>
        <fullName evidence="1">Uncharacterized protein</fullName>
    </submittedName>
</protein>
<evidence type="ECO:0000313" key="3">
    <source>
        <dbReference type="Proteomes" id="UP000677228"/>
    </source>
</evidence>
<reference evidence="1" key="1">
    <citation type="submission" date="2021-02" db="EMBL/GenBank/DDBJ databases">
        <authorList>
            <person name="Nowell W R."/>
        </authorList>
    </citation>
    <scope>NUCLEOTIDE SEQUENCE</scope>
</reference>